<feature type="transmembrane region" description="Helical" evidence="8">
    <location>
        <begin position="14"/>
        <end position="34"/>
    </location>
</feature>
<comment type="subcellular location">
    <subcellularLocation>
        <location evidence="1 8">Cell membrane</location>
        <topology evidence="1 8">Multi-pass membrane protein</topology>
    </subcellularLocation>
</comment>
<dbReference type="GO" id="GO:0005886">
    <property type="term" value="C:plasma membrane"/>
    <property type="evidence" value="ECO:0007669"/>
    <property type="project" value="UniProtKB-SubCell"/>
</dbReference>
<dbReference type="Gene3D" id="1.20.1740.10">
    <property type="entry name" value="Amino acid/polyamine transporter I"/>
    <property type="match status" value="1"/>
</dbReference>
<dbReference type="Pfam" id="PF01235">
    <property type="entry name" value="Na_Ala_symp"/>
    <property type="match status" value="1"/>
</dbReference>
<feature type="transmembrane region" description="Helical" evidence="8">
    <location>
        <begin position="208"/>
        <end position="229"/>
    </location>
</feature>
<organism evidence="9 10">
    <name type="scientific">Helicobacter heilmannii</name>
    <dbReference type="NCBI Taxonomy" id="35817"/>
    <lineage>
        <taxon>Bacteria</taxon>
        <taxon>Pseudomonadati</taxon>
        <taxon>Campylobacterota</taxon>
        <taxon>Epsilonproteobacteria</taxon>
        <taxon>Campylobacterales</taxon>
        <taxon>Helicobacteraceae</taxon>
        <taxon>Helicobacter</taxon>
    </lineage>
</organism>
<feature type="transmembrane region" description="Helical" evidence="8">
    <location>
        <begin position="94"/>
        <end position="111"/>
    </location>
</feature>
<feature type="transmembrane region" description="Helical" evidence="8">
    <location>
        <begin position="381"/>
        <end position="398"/>
    </location>
</feature>
<evidence type="ECO:0000313" key="10">
    <source>
        <dbReference type="Proteomes" id="UP000046090"/>
    </source>
</evidence>
<feature type="transmembrane region" description="Helical" evidence="8">
    <location>
        <begin position="249"/>
        <end position="267"/>
    </location>
</feature>
<evidence type="ECO:0000256" key="1">
    <source>
        <dbReference type="ARBA" id="ARBA00004651"/>
    </source>
</evidence>
<reference evidence="10" key="1">
    <citation type="submission" date="2014-12" db="EMBL/GenBank/DDBJ databases">
        <authorList>
            <person name="Smet A."/>
        </authorList>
    </citation>
    <scope>NUCLEOTIDE SEQUENCE [LARGE SCALE GENOMIC DNA]</scope>
</reference>
<dbReference type="OrthoDB" id="9806926at2"/>
<keyword evidence="4 8" id="KW-1003">Cell membrane</keyword>
<evidence type="ECO:0000256" key="4">
    <source>
        <dbReference type="ARBA" id="ARBA00022475"/>
    </source>
</evidence>
<proteinExistence type="inferred from homology"/>
<keyword evidence="10" id="KW-1185">Reference proteome</keyword>
<feature type="transmembrane region" description="Helical" evidence="8">
    <location>
        <begin position="178"/>
        <end position="196"/>
    </location>
</feature>
<keyword evidence="8" id="KW-0769">Symport</keyword>
<sequence length="455" mass="49375">MGYLNSLLDLIKEWVWGLPLLILLVGTGLFYTLALKGLQFSKTFYAFKVLCTRDEHSKGDISQFSSLMLSIGATVGIGSIIGVAVAIVSGGPGSIFWMWVTGIVGMATKYAEGVLSLKYREIGQFGYKGGPMYYIKNGLHMPKLAYFFAIFTLIASFGIGSMTQANAVSSILLHHASMPAWLSGLIISSITGLILMGGIKSISKFSDYFAPFMVLLYVLTTIYIVAAHFSQACNALKLIVNSAFSPREAIGGTAGGVALLTIVQIGVSKGLFSNEAGMGSAAIVAAASKSAHPVKQALITMLQPLIITLVVCTSTALLVLMAPVHETFHDASLLTYESVRYFYPNGGWIVFASTIFFAYSTAVGWAYYGERSIEFTFGGDYIFYYRILYLVGIFVGSVTKLDFVWNFSDIANALMAIPNLIALLLLYKVVVAETKAYFNPQEEEVPHARKSPLTR</sequence>
<feature type="transmembrane region" description="Helical" evidence="8">
    <location>
        <begin position="305"/>
        <end position="325"/>
    </location>
</feature>
<dbReference type="PANTHER" id="PTHR30330">
    <property type="entry name" value="AGSS FAMILY TRANSPORTER, SODIUM-ALANINE"/>
    <property type="match status" value="1"/>
</dbReference>
<comment type="similarity">
    <text evidence="2 8">Belongs to the alanine or glycine:cation symporter (AGCS) (TC 2.A.25) family.</text>
</comment>
<dbReference type="Proteomes" id="UP000046090">
    <property type="component" value="Unassembled WGS sequence"/>
</dbReference>
<evidence type="ECO:0000256" key="7">
    <source>
        <dbReference type="ARBA" id="ARBA00023136"/>
    </source>
</evidence>
<accession>A0A0K2Y1W6</accession>
<feature type="transmembrane region" description="Helical" evidence="8">
    <location>
        <begin position="345"/>
        <end position="369"/>
    </location>
</feature>
<dbReference type="InterPro" id="IPR001463">
    <property type="entry name" value="Na/Ala_symport"/>
</dbReference>
<evidence type="ECO:0000313" key="9">
    <source>
        <dbReference type="EMBL" id="CRI34749.1"/>
    </source>
</evidence>
<dbReference type="RefSeq" id="WP_053825642.1">
    <property type="nucleotide sequence ID" value="NZ_CDMJ01000114.1"/>
</dbReference>
<feature type="transmembrane region" description="Helical" evidence="8">
    <location>
        <begin position="67"/>
        <end position="88"/>
    </location>
</feature>
<gene>
    <name evidence="9" type="ORF">HHE01_05500</name>
</gene>
<feature type="transmembrane region" description="Helical" evidence="8">
    <location>
        <begin position="144"/>
        <end position="166"/>
    </location>
</feature>
<evidence type="ECO:0000256" key="3">
    <source>
        <dbReference type="ARBA" id="ARBA00022448"/>
    </source>
</evidence>
<dbReference type="PRINTS" id="PR00175">
    <property type="entry name" value="NAALASMPORT"/>
</dbReference>
<evidence type="ECO:0000256" key="6">
    <source>
        <dbReference type="ARBA" id="ARBA00022989"/>
    </source>
</evidence>
<name>A0A0K2Y1W6_HELHE</name>
<feature type="transmembrane region" description="Helical" evidence="8">
    <location>
        <begin position="410"/>
        <end position="430"/>
    </location>
</feature>
<dbReference type="AlphaFoldDB" id="A0A0K2Y1W6"/>
<evidence type="ECO:0000256" key="8">
    <source>
        <dbReference type="RuleBase" id="RU363064"/>
    </source>
</evidence>
<keyword evidence="6 8" id="KW-1133">Transmembrane helix</keyword>
<dbReference type="GeneID" id="76197266"/>
<keyword evidence="3 8" id="KW-0813">Transport</keyword>
<dbReference type="NCBIfam" id="TIGR00835">
    <property type="entry name" value="agcS"/>
    <property type="match status" value="1"/>
</dbReference>
<keyword evidence="7 8" id="KW-0472">Membrane</keyword>
<dbReference type="PANTHER" id="PTHR30330:SF3">
    <property type="entry name" value="TRANSCRIPTIONAL REGULATOR, LRP FAMILY"/>
    <property type="match status" value="1"/>
</dbReference>
<dbReference type="STRING" id="1216962.BN341_14340"/>
<evidence type="ECO:0000256" key="2">
    <source>
        <dbReference type="ARBA" id="ARBA00009261"/>
    </source>
</evidence>
<evidence type="ECO:0000256" key="5">
    <source>
        <dbReference type="ARBA" id="ARBA00022692"/>
    </source>
</evidence>
<dbReference type="EMBL" id="CDMK01000002">
    <property type="protein sequence ID" value="CRI34749.1"/>
    <property type="molecule type" value="Genomic_DNA"/>
</dbReference>
<protein>
    <submittedName>
        <fullName evidence="9">Sodium/glycine symporter GlyP</fullName>
    </submittedName>
</protein>
<dbReference type="GO" id="GO:0005283">
    <property type="term" value="F:amino acid:sodium symporter activity"/>
    <property type="evidence" value="ECO:0007669"/>
    <property type="project" value="InterPro"/>
</dbReference>
<keyword evidence="5 8" id="KW-0812">Transmembrane</keyword>